<sequence>MTKQQSINKMLALSRRLDKIVTELYARKEEVLARTYHKVA</sequence>
<dbReference type="RefSeq" id="WP_262985625.1">
    <property type="nucleotide sequence ID" value="NZ_CAWPOC010000154.1"/>
</dbReference>
<evidence type="ECO:0000313" key="1">
    <source>
        <dbReference type="EMBL" id="WNH01324.1"/>
    </source>
</evidence>
<name>A0ABY9XL21_9GAMM</name>
<dbReference type="EMBL" id="CP133647">
    <property type="protein sequence ID" value="WNH03240.1"/>
    <property type="molecule type" value="Genomic_DNA"/>
</dbReference>
<proteinExistence type="predicted"/>
<dbReference type="GeneID" id="88857115"/>
<dbReference type="Proteomes" id="UP001300348">
    <property type="component" value="Chromosome"/>
</dbReference>
<gene>
    <name evidence="2" type="ORF">QL112_005935</name>
    <name evidence="1" type="ORF">QL112_016120</name>
</gene>
<protein>
    <submittedName>
        <fullName evidence="2">Uncharacterized protein</fullName>
    </submittedName>
</protein>
<evidence type="ECO:0000313" key="2">
    <source>
        <dbReference type="EMBL" id="WNH03240.1"/>
    </source>
</evidence>
<keyword evidence="3" id="KW-1185">Reference proteome</keyword>
<evidence type="ECO:0000313" key="3">
    <source>
        <dbReference type="Proteomes" id="UP001300348"/>
    </source>
</evidence>
<dbReference type="EMBL" id="CP133647">
    <property type="protein sequence ID" value="WNH01324.1"/>
    <property type="molecule type" value="Genomic_DNA"/>
</dbReference>
<accession>A0ABY9XL21</accession>
<reference evidence="2 3" key="1">
    <citation type="journal article" date="2023" name="Access Microbiol">
        <title>The genome of a steinernematid-associated Pseudomonas piscis bacterium encodes the biosynthesis of insect toxins.</title>
        <authorList>
            <person name="Awori R.M."/>
            <person name="Hendre P."/>
            <person name="Amugune N.O."/>
        </authorList>
    </citation>
    <scope>NUCLEOTIDE SEQUENCE [LARGE SCALE GENOMIC DNA]</scope>
    <source>
        <strain evidence="2 3">97</strain>
    </source>
</reference>
<organism evidence="2 3">
    <name type="scientific">Xenorhabdus griffiniae</name>
    <dbReference type="NCBI Taxonomy" id="351672"/>
    <lineage>
        <taxon>Bacteria</taxon>
        <taxon>Pseudomonadati</taxon>
        <taxon>Pseudomonadota</taxon>
        <taxon>Gammaproteobacteria</taxon>
        <taxon>Enterobacterales</taxon>
        <taxon>Morganellaceae</taxon>
        <taxon>Xenorhabdus</taxon>
    </lineage>
</organism>